<feature type="signal peptide" evidence="6">
    <location>
        <begin position="1"/>
        <end position="24"/>
    </location>
</feature>
<dbReference type="SUPFAM" id="SSF51126">
    <property type="entry name" value="Pectin lyase-like"/>
    <property type="match status" value="1"/>
</dbReference>
<dbReference type="Gene3D" id="2.160.20.10">
    <property type="entry name" value="Single-stranded right-handed beta-helix, Pectin lyase-like"/>
    <property type="match status" value="1"/>
</dbReference>
<sequence length="489" mass="50869">MHRLVPCFLPLALALLAGTAGVRAQGSAQGSAHGGVPGDAPGGVSGEARVPGVLASQSCDPLKHGARGDGTTDNTAAIQAAIDACSARGGGRVSFGDGVFLTGPLALKDHVTLELARGTRLRAVAQADRFTWAFIGRPFRPHEALISGVNVSDVGIIGEGTIDGQGAELWWPAAVAAREAMRAGAKSWGPGMEKVPASNGLPRPWLIEFYNARRVLLRGVHLTNAPMWTVALRYSEDVVLRDVRITNAPDSPNTDGVDIVSSRKVSLSNLGIDTGDDGIAIKAGLPGPDMPKRAARNITISNVRFGHGHGLAIGSELAHGVEHVRINGAHFTGTQYGIRIKAGRDRGGDVGDVLVRHARMTDVAVPLSIDSSYPGEPRDAAQAPGPGAVAVAMPAARAEAPVTPLTPRIHDVTIQHLFASGARRAGLLAGLPEAPLRDIRLQHVSIASRGEGMVLRHVEGSFSGVKITAARGKPVEEGPKTQVAVLETP</sequence>
<evidence type="ECO:0000256" key="4">
    <source>
        <dbReference type="RuleBase" id="RU361169"/>
    </source>
</evidence>
<dbReference type="PROSITE" id="PS00502">
    <property type="entry name" value="POLYGALACTURONASE"/>
    <property type="match status" value="1"/>
</dbReference>
<reference evidence="7" key="1">
    <citation type="submission" date="2017-12" db="EMBL/GenBank/DDBJ databases">
        <authorList>
            <person name="Martens C."/>
            <person name="Dahlstrom E."/>
            <person name="Barbian K."/>
            <person name="Sykora L."/>
            <person name="Ricklefs S."/>
            <person name="Bruno D."/>
            <person name="Anzick I."/>
            <person name="Myles I."/>
            <person name="Datta S.K."/>
        </authorList>
    </citation>
    <scope>NUCLEOTIDE SEQUENCE</scope>
    <source>
        <strain evidence="7">AD2</strain>
    </source>
</reference>
<dbReference type="GO" id="GO:0005975">
    <property type="term" value="P:carbohydrate metabolic process"/>
    <property type="evidence" value="ECO:0007669"/>
    <property type="project" value="InterPro"/>
</dbReference>
<dbReference type="PANTHER" id="PTHR31339">
    <property type="entry name" value="PECTIN LYASE-RELATED"/>
    <property type="match status" value="1"/>
</dbReference>
<evidence type="ECO:0000256" key="1">
    <source>
        <dbReference type="ARBA" id="ARBA00008834"/>
    </source>
</evidence>
<organism evidence="7">
    <name type="scientific">Roseomonas mucosa</name>
    <dbReference type="NCBI Taxonomy" id="207340"/>
    <lineage>
        <taxon>Bacteria</taxon>
        <taxon>Pseudomonadati</taxon>
        <taxon>Pseudomonadota</taxon>
        <taxon>Alphaproteobacteria</taxon>
        <taxon>Acetobacterales</taxon>
        <taxon>Roseomonadaceae</taxon>
        <taxon>Roseomonas</taxon>
    </lineage>
</organism>
<dbReference type="PANTHER" id="PTHR31339:SF3">
    <property type="entry name" value="PECTIN LYASE-LIKE SUPERFAMILY PROTEIN"/>
    <property type="match status" value="1"/>
</dbReference>
<accession>A0A4Y1MTK2</accession>
<proteinExistence type="inferred from homology"/>
<dbReference type="EMBL" id="CP025189">
    <property type="protein sequence ID" value="AWV20899.1"/>
    <property type="molecule type" value="Genomic_DNA"/>
</dbReference>
<dbReference type="InterPro" id="IPR011050">
    <property type="entry name" value="Pectin_lyase_fold/virulence"/>
</dbReference>
<dbReference type="InterPro" id="IPR000743">
    <property type="entry name" value="Glyco_hydro_28"/>
</dbReference>
<dbReference type="SMART" id="SM00710">
    <property type="entry name" value="PbH1"/>
    <property type="match status" value="5"/>
</dbReference>
<keyword evidence="3 4" id="KW-0326">Glycosidase</keyword>
<evidence type="ECO:0000313" key="7">
    <source>
        <dbReference type="EMBL" id="AWV20899.1"/>
    </source>
</evidence>
<dbReference type="Pfam" id="PF00295">
    <property type="entry name" value="Glyco_hydro_28"/>
    <property type="match status" value="1"/>
</dbReference>
<feature type="chain" id="PRO_5021344299" evidence="6">
    <location>
        <begin position="25"/>
        <end position="489"/>
    </location>
</feature>
<dbReference type="EC" id="3.2.1.15" evidence="7"/>
<keyword evidence="6" id="KW-0732">Signal</keyword>
<feature type="compositionally biased region" description="Gly residues" evidence="5">
    <location>
        <begin position="32"/>
        <end position="45"/>
    </location>
</feature>
<dbReference type="RefSeq" id="WP_314215408.1">
    <property type="nucleotide sequence ID" value="NZ_CP025189.1"/>
</dbReference>
<dbReference type="AlphaFoldDB" id="A0A4Y1MTK2"/>
<protein>
    <submittedName>
        <fullName evidence="7">Polygalacturonase</fullName>
        <ecNumber evidence="7">3.2.1.15</ecNumber>
    </submittedName>
</protein>
<dbReference type="GO" id="GO:0004650">
    <property type="term" value="F:polygalacturonase activity"/>
    <property type="evidence" value="ECO:0007669"/>
    <property type="project" value="UniProtKB-EC"/>
</dbReference>
<name>A0A4Y1MTK2_9PROT</name>
<dbReference type="InterPro" id="IPR012334">
    <property type="entry name" value="Pectin_lyas_fold"/>
</dbReference>
<keyword evidence="2 4" id="KW-0378">Hydrolase</keyword>
<feature type="region of interest" description="Disordered" evidence="5">
    <location>
        <begin position="26"/>
        <end position="47"/>
    </location>
</feature>
<evidence type="ECO:0000256" key="5">
    <source>
        <dbReference type="SAM" id="MobiDB-lite"/>
    </source>
</evidence>
<dbReference type="InterPro" id="IPR006626">
    <property type="entry name" value="PbH1"/>
</dbReference>
<gene>
    <name evidence="7" type="ORF">RADP37_00261</name>
</gene>
<dbReference type="InterPro" id="IPR051801">
    <property type="entry name" value="GH28_Enzymes"/>
</dbReference>
<evidence type="ECO:0000256" key="2">
    <source>
        <dbReference type="ARBA" id="ARBA00022801"/>
    </source>
</evidence>
<comment type="similarity">
    <text evidence="1 4">Belongs to the glycosyl hydrolase 28 family.</text>
</comment>
<evidence type="ECO:0000256" key="6">
    <source>
        <dbReference type="SAM" id="SignalP"/>
    </source>
</evidence>
<evidence type="ECO:0000256" key="3">
    <source>
        <dbReference type="ARBA" id="ARBA00023295"/>
    </source>
</evidence>